<dbReference type="HOGENOM" id="CLU_3199171_0_0_6"/>
<accession>D4FAP0</accession>
<dbReference type="AlphaFoldDB" id="D4FAP0"/>
<protein>
    <submittedName>
        <fullName evidence="1">Uncharacterized protein</fullName>
    </submittedName>
</protein>
<dbReference type="EMBL" id="ADGK01000294">
    <property type="protein sequence ID" value="EFE21071.1"/>
    <property type="molecule type" value="Genomic_DNA"/>
</dbReference>
<sequence length="45" mass="5355">MVLRRPRRITDDSGLRLCLPYHTPLTESMTLFLLQRSPAPCWIHY</sequence>
<dbReference type="Proteomes" id="UP000003692">
    <property type="component" value="Unassembled WGS sequence"/>
</dbReference>
<evidence type="ECO:0000313" key="2">
    <source>
        <dbReference type="Proteomes" id="UP000003692"/>
    </source>
</evidence>
<evidence type="ECO:0000313" key="1">
    <source>
        <dbReference type="EMBL" id="EFE21071.1"/>
    </source>
</evidence>
<proteinExistence type="predicted"/>
<organism evidence="1 2">
    <name type="scientific">Edwardsiella tarda ATCC 23685</name>
    <dbReference type="NCBI Taxonomy" id="500638"/>
    <lineage>
        <taxon>Bacteria</taxon>
        <taxon>Pseudomonadati</taxon>
        <taxon>Pseudomonadota</taxon>
        <taxon>Gammaproteobacteria</taxon>
        <taxon>Enterobacterales</taxon>
        <taxon>Hafniaceae</taxon>
        <taxon>Edwardsiella</taxon>
    </lineage>
</organism>
<name>D4FAP0_EDWTA</name>
<reference evidence="1 2" key="1">
    <citation type="submission" date="2010-02" db="EMBL/GenBank/DDBJ databases">
        <authorList>
            <person name="Weinstock G."/>
            <person name="Sodergren E."/>
            <person name="Clifton S."/>
            <person name="Fulton L."/>
            <person name="Fulton B."/>
            <person name="Courtney L."/>
            <person name="Fronick C."/>
            <person name="Harrison M."/>
            <person name="Strong C."/>
            <person name="Farmer C."/>
            <person name="Delahaunty K."/>
            <person name="Markovic C."/>
            <person name="Hall O."/>
            <person name="Minx P."/>
            <person name="Tomlinson C."/>
            <person name="Mitreva M."/>
            <person name="Nelson J."/>
            <person name="Hou S."/>
            <person name="Wollam A."/>
            <person name="Pepin K.H."/>
            <person name="Johnson M."/>
            <person name="Bhonagiri V."/>
            <person name="Zhang X."/>
            <person name="Suruliraj S."/>
            <person name="Warren W."/>
            <person name="Chinwalla A."/>
            <person name="Mardis E.R."/>
            <person name="Wilson R.K."/>
        </authorList>
    </citation>
    <scope>NUCLEOTIDE SEQUENCE [LARGE SCALE GENOMIC DNA]</scope>
    <source>
        <strain evidence="1 2">ATCC 23685</strain>
    </source>
</reference>
<comment type="caution">
    <text evidence="1">The sequence shown here is derived from an EMBL/GenBank/DDBJ whole genome shotgun (WGS) entry which is preliminary data.</text>
</comment>
<gene>
    <name evidence="1" type="ORF">EDWATA_03861</name>
</gene>